<evidence type="ECO:0000256" key="6">
    <source>
        <dbReference type="ARBA" id="ARBA00023004"/>
    </source>
</evidence>
<proteinExistence type="inferred from homology"/>
<evidence type="ECO:0000256" key="3">
    <source>
        <dbReference type="ARBA" id="ARBA00022617"/>
    </source>
</evidence>
<dbReference type="GeneID" id="116194491"/>
<evidence type="ECO:0000256" key="2">
    <source>
        <dbReference type="ARBA" id="ARBA00010617"/>
    </source>
</evidence>
<name>A0A218WFJ4_PUNGR</name>
<dbReference type="SUPFAM" id="SSF48264">
    <property type="entry name" value="Cytochrome P450"/>
    <property type="match status" value="1"/>
</dbReference>
<comment type="similarity">
    <text evidence="2">Belongs to the cytochrome P450 family.</text>
</comment>
<dbReference type="InterPro" id="IPR036396">
    <property type="entry name" value="Cyt_P450_sf"/>
</dbReference>
<dbReference type="Proteomes" id="UP000197138">
    <property type="component" value="Unassembled WGS sequence"/>
</dbReference>
<evidence type="ECO:0000256" key="7">
    <source>
        <dbReference type="ARBA" id="ARBA00023033"/>
    </source>
</evidence>
<evidence type="ECO:0000256" key="8">
    <source>
        <dbReference type="PIRSR" id="PIRSR602403-1"/>
    </source>
</evidence>
<evidence type="ECO:0000313" key="11">
    <source>
        <dbReference type="Proteomes" id="UP000197138"/>
    </source>
</evidence>
<dbReference type="Pfam" id="PF00067">
    <property type="entry name" value="p450"/>
    <property type="match status" value="1"/>
</dbReference>
<dbReference type="STRING" id="22663.A0A218WFJ4"/>
<keyword evidence="3 8" id="KW-0349">Heme</keyword>
<dbReference type="OrthoDB" id="1470350at2759"/>
<reference evidence="10 12" key="3">
    <citation type="submission" date="2017-11" db="EMBL/GenBank/DDBJ databases">
        <title>De-novo sequencing of pomegranate (Punica granatum L.) genome.</title>
        <authorList>
            <person name="Akparov Z."/>
            <person name="Amiraslanov A."/>
            <person name="Hajiyeva S."/>
            <person name="Abbasov M."/>
            <person name="Kaur K."/>
            <person name="Hamwieh A."/>
            <person name="Solovyev V."/>
            <person name="Salamov A."/>
            <person name="Braich B."/>
            <person name="Kosarev P."/>
            <person name="Mahmoud A."/>
            <person name="Hajiyev E."/>
            <person name="Babayeva S."/>
            <person name="Izzatullayeva V."/>
            <person name="Mammadov A."/>
            <person name="Mammadov A."/>
            <person name="Sharifova S."/>
            <person name="Ojaghi J."/>
            <person name="Eynullazada K."/>
            <person name="Bayramov B."/>
            <person name="Abdulazimova A."/>
            <person name="Shahmuradov I."/>
        </authorList>
    </citation>
    <scope>NUCLEOTIDE SEQUENCE [LARGE SCALE GENOMIC DNA]</scope>
    <source>
        <strain evidence="10">AG2017</strain>
        <strain evidence="12">cv. AG2017</strain>
        <tissue evidence="10">Leaf</tissue>
    </source>
</reference>
<keyword evidence="7" id="KW-0503">Monooxygenase</keyword>
<reference evidence="11" key="1">
    <citation type="journal article" date="2017" name="Plant J.">
        <title>The pomegranate (Punica granatum L.) genome and the genomics of punicalagin biosynthesis.</title>
        <authorList>
            <person name="Qin G."/>
            <person name="Xu C."/>
            <person name="Ming R."/>
            <person name="Tang H."/>
            <person name="Guyot R."/>
            <person name="Kramer E.M."/>
            <person name="Hu Y."/>
            <person name="Yi X."/>
            <person name="Qi Y."/>
            <person name="Xu X."/>
            <person name="Gao Z."/>
            <person name="Pan H."/>
            <person name="Jian J."/>
            <person name="Tian Y."/>
            <person name="Yue Z."/>
            <person name="Xu Y."/>
        </authorList>
    </citation>
    <scope>NUCLEOTIDE SEQUENCE [LARGE SCALE GENOMIC DNA]</scope>
    <source>
        <strain evidence="11">cv. Dabenzi</strain>
    </source>
</reference>
<dbReference type="AlphaFoldDB" id="A0A218WFJ4"/>
<keyword evidence="12" id="KW-1185">Reference proteome</keyword>
<dbReference type="InterPro" id="IPR001128">
    <property type="entry name" value="Cyt_P450"/>
</dbReference>
<dbReference type="Proteomes" id="UP000233551">
    <property type="component" value="Unassembled WGS sequence"/>
</dbReference>
<keyword evidence="5" id="KW-0560">Oxidoreductase</keyword>
<dbReference type="PRINTS" id="PR00465">
    <property type="entry name" value="EP450IV"/>
</dbReference>
<protein>
    <submittedName>
        <fullName evidence="9">Uncharacterized protein</fullName>
    </submittedName>
</protein>
<dbReference type="Gene3D" id="1.10.630.10">
    <property type="entry name" value="Cytochrome P450"/>
    <property type="match status" value="1"/>
</dbReference>
<reference evidence="9" key="2">
    <citation type="submission" date="2017-06" db="EMBL/GenBank/DDBJ databases">
        <title>The pomegranate genome and the genomics of punicalagin biosynthesis.</title>
        <authorList>
            <person name="Xu C."/>
        </authorList>
    </citation>
    <scope>NUCLEOTIDE SEQUENCE [LARGE SCALE GENOMIC DNA]</scope>
    <source>
        <tissue evidence="9">Fresh leaf</tissue>
    </source>
</reference>
<sequence length="517" mass="58372">MATPHLFSSAEAAAVLWQALKLSPLLALLCVLLLAELRRAPVPTSGSGPPTYPVIGCLISFYRNRRRLLDWYTELIADSRTGTIVVDRLGATRTIVTTNLENVEYILKTRFGNFPKGRPFTDILGDFLGKGIFNADGDLWRSQRKLACHQFSVRSLRNYTIGTLRDGVQTKLMPVLERLAEENRVIDLQELLTRFAFDMICKFSLGVDHGSIDPALPVSTVIRAFDSSSMICALRGAAPLFLIWKVKRWAQVGSEKRLSNSVCEVHQYVNSIIDERASKMKMEKTGTPDDLGELDLLSRMLLNGHDKDVIRDMVISFVMAGRDTTSAAMTWLLWAVSQNPKAEAELVSEIVDFKESELNYDSIKELRFLEACLLEAMRLYPPVAWDSKHAIQDDLLPDGTLVRSGDRVTYFPYGMGRMETLWGKDRLEFKPDRWFVELDGGRGVLKKVCPYRYPVFQAGPRDCIGKEMAFVQMKYVVASILRHYEIKPVRRGKPVFVPLLTAHMAGGSPVRICKRKD</sequence>
<evidence type="ECO:0000256" key="5">
    <source>
        <dbReference type="ARBA" id="ARBA00023002"/>
    </source>
</evidence>
<keyword evidence="6 8" id="KW-0408">Iron</keyword>
<dbReference type="EMBL" id="MTKT01004399">
    <property type="protein sequence ID" value="OWM71436.1"/>
    <property type="molecule type" value="Genomic_DNA"/>
</dbReference>
<comment type="cofactor">
    <cofactor evidence="1 8">
        <name>heme</name>
        <dbReference type="ChEBI" id="CHEBI:30413"/>
    </cofactor>
</comment>
<dbReference type="PRINTS" id="PR00385">
    <property type="entry name" value="P450"/>
</dbReference>
<evidence type="ECO:0000313" key="12">
    <source>
        <dbReference type="Proteomes" id="UP000233551"/>
    </source>
</evidence>
<evidence type="ECO:0000313" key="9">
    <source>
        <dbReference type="EMBL" id="OWM71436.1"/>
    </source>
</evidence>
<dbReference type="EMBL" id="PGOL01001168">
    <property type="protein sequence ID" value="PKI60348.1"/>
    <property type="molecule type" value="Genomic_DNA"/>
</dbReference>
<evidence type="ECO:0000313" key="10">
    <source>
        <dbReference type="EMBL" id="PKI60348.1"/>
    </source>
</evidence>
<dbReference type="GO" id="GO:0016705">
    <property type="term" value="F:oxidoreductase activity, acting on paired donors, with incorporation or reduction of molecular oxygen"/>
    <property type="evidence" value="ECO:0007669"/>
    <property type="project" value="InterPro"/>
</dbReference>
<dbReference type="InterPro" id="IPR002403">
    <property type="entry name" value="Cyt_P450_E_grp-IV"/>
</dbReference>
<gene>
    <name evidence="9" type="ORF">CDL15_Pgr005623</name>
    <name evidence="10" type="ORF">CRG98_019284</name>
</gene>
<comment type="caution">
    <text evidence="9">The sequence shown here is derived from an EMBL/GenBank/DDBJ whole genome shotgun (WGS) entry which is preliminary data.</text>
</comment>
<dbReference type="GO" id="GO:0020037">
    <property type="term" value="F:heme binding"/>
    <property type="evidence" value="ECO:0007669"/>
    <property type="project" value="InterPro"/>
</dbReference>
<dbReference type="PANTHER" id="PTHR24296">
    <property type="entry name" value="CYTOCHROME P450"/>
    <property type="match status" value="1"/>
</dbReference>
<feature type="binding site" description="axial binding residue" evidence="8">
    <location>
        <position position="463"/>
    </location>
    <ligand>
        <name>heme</name>
        <dbReference type="ChEBI" id="CHEBI:30413"/>
    </ligand>
    <ligandPart>
        <name>Fe</name>
        <dbReference type="ChEBI" id="CHEBI:18248"/>
    </ligandPart>
</feature>
<evidence type="ECO:0000256" key="4">
    <source>
        <dbReference type="ARBA" id="ARBA00022723"/>
    </source>
</evidence>
<dbReference type="GO" id="GO:0004497">
    <property type="term" value="F:monooxygenase activity"/>
    <property type="evidence" value="ECO:0007669"/>
    <property type="project" value="UniProtKB-KW"/>
</dbReference>
<organism evidence="9 11">
    <name type="scientific">Punica granatum</name>
    <name type="common">Pomegranate</name>
    <dbReference type="NCBI Taxonomy" id="22663"/>
    <lineage>
        <taxon>Eukaryota</taxon>
        <taxon>Viridiplantae</taxon>
        <taxon>Streptophyta</taxon>
        <taxon>Embryophyta</taxon>
        <taxon>Tracheophyta</taxon>
        <taxon>Spermatophyta</taxon>
        <taxon>Magnoliopsida</taxon>
        <taxon>eudicotyledons</taxon>
        <taxon>Gunneridae</taxon>
        <taxon>Pentapetalae</taxon>
        <taxon>rosids</taxon>
        <taxon>malvids</taxon>
        <taxon>Myrtales</taxon>
        <taxon>Lythraceae</taxon>
        <taxon>Punica</taxon>
    </lineage>
</organism>
<keyword evidence="4 8" id="KW-0479">Metal-binding</keyword>
<dbReference type="CDD" id="cd11064">
    <property type="entry name" value="CYP86A"/>
    <property type="match status" value="1"/>
</dbReference>
<dbReference type="GO" id="GO:0005506">
    <property type="term" value="F:iron ion binding"/>
    <property type="evidence" value="ECO:0007669"/>
    <property type="project" value="InterPro"/>
</dbReference>
<evidence type="ECO:0000256" key="1">
    <source>
        <dbReference type="ARBA" id="ARBA00001971"/>
    </source>
</evidence>
<accession>A0A218WFJ4</accession>